<feature type="non-terminal residue" evidence="1">
    <location>
        <position position="103"/>
    </location>
</feature>
<dbReference type="AlphaFoldDB" id="A0A1B6I7S9"/>
<dbReference type="Gene3D" id="2.60.120.200">
    <property type="match status" value="1"/>
</dbReference>
<reference evidence="1" key="1">
    <citation type="submission" date="2015-11" db="EMBL/GenBank/DDBJ databases">
        <title>De novo transcriptome assembly of four potential Pierce s Disease insect vectors from Arizona vineyards.</title>
        <authorList>
            <person name="Tassone E.E."/>
        </authorList>
    </citation>
    <scope>NUCLEOTIDE SEQUENCE</scope>
</reference>
<dbReference type="EMBL" id="GECU01024700">
    <property type="protein sequence ID" value="JAS83006.1"/>
    <property type="molecule type" value="Transcribed_RNA"/>
</dbReference>
<name>A0A1B6I7S9_9HEMI</name>
<proteinExistence type="predicted"/>
<organism evidence="1">
    <name type="scientific">Homalodisca liturata</name>
    <dbReference type="NCBI Taxonomy" id="320908"/>
    <lineage>
        <taxon>Eukaryota</taxon>
        <taxon>Metazoa</taxon>
        <taxon>Ecdysozoa</taxon>
        <taxon>Arthropoda</taxon>
        <taxon>Hexapoda</taxon>
        <taxon>Insecta</taxon>
        <taxon>Pterygota</taxon>
        <taxon>Neoptera</taxon>
        <taxon>Paraneoptera</taxon>
        <taxon>Hemiptera</taxon>
        <taxon>Auchenorrhyncha</taxon>
        <taxon>Membracoidea</taxon>
        <taxon>Cicadellidae</taxon>
        <taxon>Cicadellinae</taxon>
        <taxon>Proconiini</taxon>
        <taxon>Homalodisca</taxon>
    </lineage>
</organism>
<sequence length="103" mass="11852">PILHLRGMLALAAYAKSGQMETQFLERMSLLHPHVAENGRNPFYIFEGNYIIFTRTRRDYTQLCYSRPNSMGLLKTRDQIKTRSFKIIVEFQVTPASGGGRDL</sequence>
<gene>
    <name evidence="1" type="ORF">g.2003</name>
</gene>
<feature type="non-terminal residue" evidence="1">
    <location>
        <position position="1"/>
    </location>
</feature>
<evidence type="ECO:0000313" key="1">
    <source>
        <dbReference type="EMBL" id="JAS83006.1"/>
    </source>
</evidence>
<protein>
    <submittedName>
        <fullName evidence="1">Uncharacterized protein</fullName>
    </submittedName>
</protein>
<accession>A0A1B6I7S9</accession>